<gene>
    <name evidence="2" type="ORF">DAQ1742_00172</name>
</gene>
<dbReference type="EMBL" id="LT615367">
    <property type="protein sequence ID" value="SLM61298.1"/>
    <property type="molecule type" value="Genomic_DNA"/>
</dbReference>
<proteinExistence type="predicted"/>
<feature type="domain" description="GAPS4b N-terminal" evidence="1">
    <location>
        <begin position="19"/>
        <end position="80"/>
    </location>
</feature>
<dbReference type="AlphaFoldDB" id="A0A375A5D6"/>
<dbReference type="KEGG" id="daq:DAQ1742_00172"/>
<sequence length="375" mass="43784">MEYEVCIMSKNNFLPTRDFLRQLIGQHYVKPGELKNILRARGVFSSSEDKKLLGSILIKTGLSAEEYSELKETYKTREENPKILTRRIKWSSDSSLTDALDINIDFESLLDDKFGTVKLSSSPFFVTPDTKQPNIVRLDFEIERQDITKNWGENITYHKGYIELDKNTTTLDVQLNFCHSSKEVKDFGNRIISYVTKELKKQNHILDEEEMLSIKFGDFDNMGRVKFLNDLSFNWRVNELYFKDTKDLQFSPDGVDDKAPDNLKWMKDTIEDLKLKGKGIHSTFFVSNKNYHKYIKLYKIACDYTFSCSDYIGTCRINYEFNDIESMHSELNVEIINLNLSENKSGIGRELIKISLLKLLDQKKIQLHEKYKLKG</sequence>
<name>A0A375A5D6_9GAMM</name>
<accession>A0A375A5D6</accession>
<dbReference type="InterPro" id="IPR058955">
    <property type="entry name" value="GAPS4b_N"/>
</dbReference>
<dbReference type="Pfam" id="PF26110">
    <property type="entry name" value="GAPS4b_N"/>
    <property type="match status" value="1"/>
</dbReference>
<reference evidence="2 3" key="1">
    <citation type="submission" date="2016-09" db="EMBL/GenBank/DDBJ databases">
        <authorList>
            <person name="Reverchon S."/>
            <person name="Nasser W."/>
            <person name="Leonard S."/>
            <person name="Brochier C."/>
            <person name="Duprey A."/>
        </authorList>
    </citation>
    <scope>NUCLEOTIDE SEQUENCE [LARGE SCALE GENOMIC DNA]</scope>
    <source>
        <strain evidence="2 3">174/2</strain>
    </source>
</reference>
<keyword evidence="3" id="KW-1185">Reference proteome</keyword>
<dbReference type="Proteomes" id="UP000294820">
    <property type="component" value="Chromosome 1"/>
</dbReference>
<evidence type="ECO:0000313" key="3">
    <source>
        <dbReference type="Proteomes" id="UP000294820"/>
    </source>
</evidence>
<organism evidence="2 3">
    <name type="scientific">Dickeya aquatica</name>
    <dbReference type="NCBI Taxonomy" id="1401087"/>
    <lineage>
        <taxon>Bacteria</taxon>
        <taxon>Pseudomonadati</taxon>
        <taxon>Pseudomonadota</taxon>
        <taxon>Gammaproteobacteria</taxon>
        <taxon>Enterobacterales</taxon>
        <taxon>Pectobacteriaceae</taxon>
        <taxon>Dickeya</taxon>
    </lineage>
</organism>
<evidence type="ECO:0000259" key="1">
    <source>
        <dbReference type="Pfam" id="PF26110"/>
    </source>
</evidence>
<protein>
    <recommendedName>
        <fullName evidence="1">GAPS4b N-terminal domain-containing protein</fullName>
    </recommendedName>
</protein>
<evidence type="ECO:0000313" key="2">
    <source>
        <dbReference type="EMBL" id="SLM61298.1"/>
    </source>
</evidence>